<feature type="region of interest" description="Disordered" evidence="1">
    <location>
        <begin position="1"/>
        <end position="339"/>
    </location>
</feature>
<gene>
    <name evidence="2" type="ORF">GSI_03668</name>
</gene>
<feature type="compositionally biased region" description="Basic and acidic residues" evidence="1">
    <location>
        <begin position="99"/>
        <end position="131"/>
    </location>
</feature>
<sequence>MASTPEPLPSLPPSPVEEQAPRRSTRHEEDVARAWHDDDEPDARARLNAARKGKGKGRARRDGKRRAAGSGDDDDDDDDEDEEGDENEESGALEGYPPTKEDEAESRRVQENLRRWEVAERQRRKAARESSSHSPSSSRDKPINNSPSLFADLFRRDSRKVPLGGVGAHHVLSTTDRDTDAVPLEDLDTPSVDRFSTPSTPEPENPFDTPSASRTSLNIPDNPAIMTESDSAPAELTASPSGKKHLDVPKRPTLEASSSFAGPEAETEADGAAKRTKSKRQPPPPKPLDLPAPKAPPPDPDAPHMDRRPEPVAEPHLDVQERERDVEAGREAKQVEDPPPVRWWHEWLCGCGEGPDRGGDNQAGRTNPFE</sequence>
<proteinExistence type="predicted"/>
<evidence type="ECO:0000313" key="2">
    <source>
        <dbReference type="EMBL" id="PIL33960.1"/>
    </source>
</evidence>
<feature type="compositionally biased region" description="Acidic residues" evidence="1">
    <location>
        <begin position="71"/>
        <end position="91"/>
    </location>
</feature>
<evidence type="ECO:0000256" key="1">
    <source>
        <dbReference type="SAM" id="MobiDB-lite"/>
    </source>
</evidence>
<dbReference type="EMBL" id="AYKW01000006">
    <property type="protein sequence ID" value="PIL33960.1"/>
    <property type="molecule type" value="Genomic_DNA"/>
</dbReference>
<accession>A0A2G8SJN8</accession>
<feature type="compositionally biased region" description="Basic and acidic residues" evidence="1">
    <location>
        <begin position="26"/>
        <end position="36"/>
    </location>
</feature>
<dbReference type="OrthoDB" id="3358973at2759"/>
<comment type="caution">
    <text evidence="2">The sequence shown here is derived from an EMBL/GenBank/DDBJ whole genome shotgun (WGS) entry which is preliminary data.</text>
</comment>
<name>A0A2G8SJN8_9APHY</name>
<feature type="compositionally biased region" description="Polar residues" evidence="1">
    <location>
        <begin position="208"/>
        <end position="219"/>
    </location>
</feature>
<evidence type="ECO:0000313" key="3">
    <source>
        <dbReference type="Proteomes" id="UP000230002"/>
    </source>
</evidence>
<reference evidence="2 3" key="1">
    <citation type="journal article" date="2015" name="Sci. Rep.">
        <title>Chromosome-level genome map provides insights into diverse defense mechanisms in the medicinal fungus Ganoderma sinense.</title>
        <authorList>
            <person name="Zhu Y."/>
            <person name="Xu J."/>
            <person name="Sun C."/>
            <person name="Zhou S."/>
            <person name="Xu H."/>
            <person name="Nelson D.R."/>
            <person name="Qian J."/>
            <person name="Song J."/>
            <person name="Luo H."/>
            <person name="Xiang L."/>
            <person name="Li Y."/>
            <person name="Xu Z."/>
            <person name="Ji A."/>
            <person name="Wang L."/>
            <person name="Lu S."/>
            <person name="Hayward A."/>
            <person name="Sun W."/>
            <person name="Li X."/>
            <person name="Schwartz D.C."/>
            <person name="Wang Y."/>
            <person name="Chen S."/>
        </authorList>
    </citation>
    <scope>NUCLEOTIDE SEQUENCE [LARGE SCALE GENOMIC DNA]</scope>
    <source>
        <strain evidence="2 3">ZZ0214-1</strain>
    </source>
</reference>
<keyword evidence="3" id="KW-1185">Reference proteome</keyword>
<feature type="compositionally biased region" description="Pro residues" evidence="1">
    <location>
        <begin position="281"/>
        <end position="300"/>
    </location>
</feature>
<feature type="compositionally biased region" description="Basic and acidic residues" evidence="1">
    <location>
        <begin position="244"/>
        <end position="253"/>
    </location>
</feature>
<protein>
    <submittedName>
        <fullName evidence="2">Uncharacterized protein</fullName>
    </submittedName>
</protein>
<feature type="compositionally biased region" description="Basic residues" evidence="1">
    <location>
        <begin position="49"/>
        <end position="67"/>
    </location>
</feature>
<feature type="compositionally biased region" description="Basic and acidic residues" evidence="1">
    <location>
        <begin position="301"/>
        <end position="336"/>
    </location>
</feature>
<dbReference type="Proteomes" id="UP000230002">
    <property type="component" value="Unassembled WGS sequence"/>
</dbReference>
<organism evidence="2 3">
    <name type="scientific">Ganoderma sinense ZZ0214-1</name>
    <dbReference type="NCBI Taxonomy" id="1077348"/>
    <lineage>
        <taxon>Eukaryota</taxon>
        <taxon>Fungi</taxon>
        <taxon>Dikarya</taxon>
        <taxon>Basidiomycota</taxon>
        <taxon>Agaricomycotina</taxon>
        <taxon>Agaricomycetes</taxon>
        <taxon>Polyporales</taxon>
        <taxon>Polyporaceae</taxon>
        <taxon>Ganoderma</taxon>
    </lineage>
</organism>
<feature type="compositionally biased region" description="Pro residues" evidence="1">
    <location>
        <begin position="1"/>
        <end position="15"/>
    </location>
</feature>
<dbReference type="AlphaFoldDB" id="A0A2G8SJN8"/>